<proteinExistence type="predicted"/>
<feature type="repeat" description="ARM" evidence="9">
    <location>
        <begin position="734"/>
        <end position="765"/>
    </location>
</feature>
<keyword evidence="11" id="KW-1185">Reference proteome</keyword>
<dbReference type="FunFam" id="1.25.10.10:FF:000223">
    <property type="entry name" value="Serine/threonine-protein kinase TIO"/>
    <property type="match status" value="1"/>
</dbReference>
<keyword evidence="2" id="KW-0723">Serine/threonine-protein kinase</keyword>
<evidence type="ECO:0000256" key="8">
    <source>
        <dbReference type="ARBA" id="ARBA00048679"/>
    </source>
</evidence>
<dbReference type="InterPro" id="IPR011989">
    <property type="entry name" value="ARM-like"/>
</dbReference>
<dbReference type="GO" id="GO:0005737">
    <property type="term" value="C:cytoplasm"/>
    <property type="evidence" value="ECO:0007669"/>
    <property type="project" value="UniProtKB-ARBA"/>
</dbReference>
<comment type="caution">
    <text evidence="10">The sequence shown here is derived from an EMBL/GenBank/DDBJ whole genome shotgun (WGS) entry which is preliminary data.</text>
</comment>
<evidence type="ECO:0000256" key="7">
    <source>
        <dbReference type="ARBA" id="ARBA00047899"/>
    </source>
</evidence>
<dbReference type="GO" id="GO:0004674">
    <property type="term" value="F:protein serine/threonine kinase activity"/>
    <property type="evidence" value="ECO:0007669"/>
    <property type="project" value="UniProtKB-KW"/>
</dbReference>
<dbReference type="Gene3D" id="1.25.10.10">
    <property type="entry name" value="Leucine-rich Repeat Variant"/>
    <property type="match status" value="1"/>
</dbReference>
<keyword evidence="6" id="KW-0067">ATP-binding</keyword>
<evidence type="ECO:0000256" key="5">
    <source>
        <dbReference type="ARBA" id="ARBA00022777"/>
    </source>
</evidence>
<keyword evidence="4" id="KW-0547">Nucleotide-binding</keyword>
<reference evidence="10" key="1">
    <citation type="journal article" date="2023" name="GigaByte">
        <title>Genome assembly of the bearded iris, Iris pallida Lam.</title>
        <authorList>
            <person name="Bruccoleri R.E."/>
            <person name="Oakeley E.J."/>
            <person name="Faust A.M.E."/>
            <person name="Altorfer M."/>
            <person name="Dessus-Babus S."/>
            <person name="Burckhardt D."/>
            <person name="Oertli M."/>
            <person name="Naumann U."/>
            <person name="Petersen F."/>
            <person name="Wong J."/>
        </authorList>
    </citation>
    <scope>NUCLEOTIDE SEQUENCE</scope>
    <source>
        <strain evidence="10">GSM-AAB239-AS_SAM_17_03QT</strain>
    </source>
</reference>
<dbReference type="PROSITE" id="PS50176">
    <property type="entry name" value="ARM_REPEAT"/>
    <property type="match status" value="1"/>
</dbReference>
<dbReference type="EMBL" id="JANAVB010033015">
    <property type="protein sequence ID" value="KAJ6809658.1"/>
    <property type="molecule type" value="Genomic_DNA"/>
</dbReference>
<evidence type="ECO:0000256" key="4">
    <source>
        <dbReference type="ARBA" id="ARBA00022741"/>
    </source>
</evidence>
<dbReference type="SUPFAM" id="SSF48371">
    <property type="entry name" value="ARM repeat"/>
    <property type="match status" value="1"/>
</dbReference>
<comment type="catalytic activity">
    <reaction evidence="7">
        <text>L-threonyl-[protein] + ATP = O-phospho-L-threonyl-[protein] + ADP + H(+)</text>
        <dbReference type="Rhea" id="RHEA:46608"/>
        <dbReference type="Rhea" id="RHEA-COMP:11060"/>
        <dbReference type="Rhea" id="RHEA-COMP:11605"/>
        <dbReference type="ChEBI" id="CHEBI:15378"/>
        <dbReference type="ChEBI" id="CHEBI:30013"/>
        <dbReference type="ChEBI" id="CHEBI:30616"/>
        <dbReference type="ChEBI" id="CHEBI:61977"/>
        <dbReference type="ChEBI" id="CHEBI:456216"/>
        <dbReference type="EC" id="2.7.11.1"/>
    </reaction>
</comment>
<name>A0AAX6F0I0_IRIPA</name>
<organism evidence="10 11">
    <name type="scientific">Iris pallida</name>
    <name type="common">Sweet iris</name>
    <dbReference type="NCBI Taxonomy" id="29817"/>
    <lineage>
        <taxon>Eukaryota</taxon>
        <taxon>Viridiplantae</taxon>
        <taxon>Streptophyta</taxon>
        <taxon>Embryophyta</taxon>
        <taxon>Tracheophyta</taxon>
        <taxon>Spermatophyta</taxon>
        <taxon>Magnoliopsida</taxon>
        <taxon>Liliopsida</taxon>
        <taxon>Asparagales</taxon>
        <taxon>Iridaceae</taxon>
        <taxon>Iridoideae</taxon>
        <taxon>Irideae</taxon>
        <taxon>Iris</taxon>
    </lineage>
</organism>
<dbReference type="InterPro" id="IPR000225">
    <property type="entry name" value="Armadillo"/>
</dbReference>
<dbReference type="Proteomes" id="UP001140949">
    <property type="component" value="Unassembled WGS sequence"/>
</dbReference>
<evidence type="ECO:0000256" key="1">
    <source>
        <dbReference type="ARBA" id="ARBA00012513"/>
    </source>
</evidence>
<evidence type="ECO:0000256" key="3">
    <source>
        <dbReference type="ARBA" id="ARBA00022679"/>
    </source>
</evidence>
<accession>A0AAX6F0I0</accession>
<gene>
    <name evidence="10" type="ORF">M6B38_162560</name>
</gene>
<evidence type="ECO:0000313" key="11">
    <source>
        <dbReference type="Proteomes" id="UP001140949"/>
    </source>
</evidence>
<evidence type="ECO:0000313" key="10">
    <source>
        <dbReference type="EMBL" id="KAJ6809658.1"/>
    </source>
</evidence>
<evidence type="ECO:0000256" key="2">
    <source>
        <dbReference type="ARBA" id="ARBA00022527"/>
    </source>
</evidence>
<dbReference type="SMART" id="SM00185">
    <property type="entry name" value="ARM"/>
    <property type="match status" value="2"/>
</dbReference>
<dbReference type="InterPro" id="IPR016024">
    <property type="entry name" value="ARM-type_fold"/>
</dbReference>
<protein>
    <recommendedName>
        <fullName evidence="1">non-specific serine/threonine protein kinase</fullName>
        <ecNumber evidence="1">2.7.11.1</ecNumber>
    </recommendedName>
</protein>
<evidence type="ECO:0000256" key="9">
    <source>
        <dbReference type="PROSITE-ProRule" id="PRU00259"/>
    </source>
</evidence>
<dbReference type="PANTHER" id="PTHR22983:SF6">
    <property type="entry name" value="SERINE_THREONINE-PROTEIN KINASE 36"/>
    <property type="match status" value="1"/>
</dbReference>
<dbReference type="GO" id="GO:0005524">
    <property type="term" value="F:ATP binding"/>
    <property type="evidence" value="ECO:0007669"/>
    <property type="project" value="UniProtKB-KW"/>
</dbReference>
<comment type="catalytic activity">
    <reaction evidence="8">
        <text>L-seryl-[protein] + ATP = O-phospho-L-seryl-[protein] + ADP + H(+)</text>
        <dbReference type="Rhea" id="RHEA:17989"/>
        <dbReference type="Rhea" id="RHEA-COMP:9863"/>
        <dbReference type="Rhea" id="RHEA-COMP:11604"/>
        <dbReference type="ChEBI" id="CHEBI:15378"/>
        <dbReference type="ChEBI" id="CHEBI:29999"/>
        <dbReference type="ChEBI" id="CHEBI:30616"/>
        <dbReference type="ChEBI" id="CHEBI:83421"/>
        <dbReference type="ChEBI" id="CHEBI:456216"/>
        <dbReference type="EC" id="2.7.11.1"/>
    </reaction>
</comment>
<sequence>MASTKDPSGRIFYESTACIAVMLFRVTLGLKSSTSIEGTGMVPAPSSAEETLIHILDDARTSGFIETMCECLTASGSSVISGSSNMVPAACEACKSIWYFIEALEIISIKGQKYIFPLNFSRHLSLSQPDSRIRDQGPILGTEAVETIDMVGKLFLGSKAIQIAIYYCFHNGQESALQAALQLMSRICLSNHSVCDILCGMPNSSIAIDGLEIGGDGTVVSDMFSILSLCAPYLNKDSGEIRNQKCKLSNPRSLVLHCCLALATITYCLESRGKFSASYVLTNSQKKQRTRLSVLAHLSSSDDRVASSIQPHSASAMLALSWLLSLESAETGKSMMCETALTVFPPMGTLRSLLKLWLSDVQESMANINGLLLNWHGIRDVCVGLLEARLKWGGPLTIEQACSNGMPQLLIYSLADGLRKDVAEENSDAKDRIGLSPVGVVWALSSLCHCFSGGAFREVLFKKECMKLITDLTSDVHLKMLRNWKGLGGGDRGVADLINAVVDLLAFPFVAVQSSSNMPLASASINSGFVLNIGSPGGRMGAENKEMIKTIETNMPQYVQILREIRVPECILQGLDFIDSKDIARPIAFVAKMVGYRPLALQLLREGLLNSSRVRRLLGGSIPKEAVLDFLMIISDLARMSKDFYEPIYEGGLLDFLKEYITNEDPDLRSKACTAIGNMCRHSSYFYSLLATHKIIDLLIVRCADPDRRTRKFACFAVGNAAYHNDVLYEQLRRSIPQLTKLLLSAEEDKTKANAAGALSNLVRNSNILCEDIVSQGAMKALLKLVSDYYVAALSPSRGGAINESPLKIVLFSLCKMCEHAICKRFLRSSEFFPILTQLRSSPDSTIAEYASGIIARASEA</sequence>
<dbReference type="PANTHER" id="PTHR22983">
    <property type="entry name" value="PROTEIN KINASE RELATED"/>
    <property type="match status" value="1"/>
</dbReference>
<dbReference type="EC" id="2.7.11.1" evidence="1"/>
<keyword evidence="5 10" id="KW-0418">Kinase</keyword>
<evidence type="ECO:0000256" key="6">
    <source>
        <dbReference type="ARBA" id="ARBA00022840"/>
    </source>
</evidence>
<keyword evidence="3" id="KW-0808">Transferase</keyword>
<dbReference type="AlphaFoldDB" id="A0AAX6F0I0"/>
<reference evidence="10" key="2">
    <citation type="submission" date="2023-04" db="EMBL/GenBank/DDBJ databases">
        <authorList>
            <person name="Bruccoleri R.E."/>
            <person name="Oakeley E.J."/>
            <person name="Faust A.-M."/>
            <person name="Dessus-Babus S."/>
            <person name="Altorfer M."/>
            <person name="Burckhardt D."/>
            <person name="Oertli M."/>
            <person name="Naumann U."/>
            <person name="Petersen F."/>
            <person name="Wong J."/>
        </authorList>
    </citation>
    <scope>NUCLEOTIDE SEQUENCE</scope>
    <source>
        <strain evidence="10">GSM-AAB239-AS_SAM_17_03QT</strain>
        <tissue evidence="10">Leaf</tissue>
    </source>
</reference>